<evidence type="ECO:0000313" key="1">
    <source>
        <dbReference type="EMBL" id="KRH58637.1"/>
    </source>
</evidence>
<evidence type="ECO:0000313" key="2">
    <source>
        <dbReference type="EnsemblPlants" id="KRH58637"/>
    </source>
</evidence>
<reference evidence="2" key="2">
    <citation type="submission" date="2018-02" db="UniProtKB">
        <authorList>
            <consortium name="EnsemblPlants"/>
        </authorList>
    </citation>
    <scope>IDENTIFICATION</scope>
    <source>
        <strain evidence="2">Williams 82</strain>
    </source>
</reference>
<evidence type="ECO:0000313" key="3">
    <source>
        <dbReference type="Proteomes" id="UP000008827"/>
    </source>
</evidence>
<dbReference type="Proteomes" id="UP000008827">
    <property type="component" value="Chromosome 5"/>
</dbReference>
<proteinExistence type="predicted"/>
<reference evidence="1" key="3">
    <citation type="submission" date="2018-07" db="EMBL/GenBank/DDBJ databases">
        <title>WGS assembly of Glycine max.</title>
        <authorList>
            <person name="Schmutz J."/>
            <person name="Cannon S."/>
            <person name="Schlueter J."/>
            <person name="Ma J."/>
            <person name="Mitros T."/>
            <person name="Nelson W."/>
            <person name="Hyten D."/>
            <person name="Song Q."/>
            <person name="Thelen J."/>
            <person name="Cheng J."/>
            <person name="Xu D."/>
            <person name="Hellsten U."/>
            <person name="May G."/>
            <person name="Yu Y."/>
            <person name="Sakurai T."/>
            <person name="Umezawa T."/>
            <person name="Bhattacharyya M."/>
            <person name="Sandhu D."/>
            <person name="Valliyodan B."/>
            <person name="Lindquist E."/>
            <person name="Peto M."/>
            <person name="Grant D."/>
            <person name="Shu S."/>
            <person name="Goodstein D."/>
            <person name="Barry K."/>
            <person name="Futrell-Griggs M."/>
            <person name="Abernathy B."/>
            <person name="Du J."/>
            <person name="Tian Z."/>
            <person name="Zhu L."/>
            <person name="Gill N."/>
            <person name="Joshi T."/>
            <person name="Libault M."/>
            <person name="Sethuraman A."/>
            <person name="Zhang X."/>
            <person name="Shinozaki K."/>
            <person name="Nguyen H."/>
            <person name="Wing R."/>
            <person name="Cregan P."/>
            <person name="Specht J."/>
            <person name="Grimwood J."/>
            <person name="Rokhsar D."/>
            <person name="Stacey G."/>
            <person name="Shoemaker R."/>
            <person name="Jackson S."/>
        </authorList>
    </citation>
    <scope>NUCLEOTIDE SEQUENCE</scope>
    <source>
        <tissue evidence="1">Callus</tissue>
    </source>
</reference>
<gene>
    <name evidence="1" type="ORF">GLYMA_05G140500</name>
</gene>
<dbReference type="InParanoid" id="A0A0R0JV70"/>
<dbReference type="EnsemblPlants" id="KRH58637">
    <property type="protein sequence ID" value="KRH58637"/>
    <property type="gene ID" value="GLYMA_05G140500"/>
</dbReference>
<reference evidence="1 2" key="1">
    <citation type="journal article" date="2010" name="Nature">
        <title>Genome sequence of the palaeopolyploid soybean.</title>
        <authorList>
            <person name="Schmutz J."/>
            <person name="Cannon S.B."/>
            <person name="Schlueter J."/>
            <person name="Ma J."/>
            <person name="Mitros T."/>
            <person name="Nelson W."/>
            <person name="Hyten D.L."/>
            <person name="Song Q."/>
            <person name="Thelen J.J."/>
            <person name="Cheng J."/>
            <person name="Xu D."/>
            <person name="Hellsten U."/>
            <person name="May G.D."/>
            <person name="Yu Y."/>
            <person name="Sakurai T."/>
            <person name="Umezawa T."/>
            <person name="Bhattacharyya M.K."/>
            <person name="Sandhu D."/>
            <person name="Valliyodan B."/>
            <person name="Lindquist E."/>
            <person name="Peto M."/>
            <person name="Grant D."/>
            <person name="Shu S."/>
            <person name="Goodstein D."/>
            <person name="Barry K."/>
            <person name="Futrell-Griggs M."/>
            <person name="Abernathy B."/>
            <person name="Du J."/>
            <person name="Tian Z."/>
            <person name="Zhu L."/>
            <person name="Gill N."/>
            <person name="Joshi T."/>
            <person name="Libault M."/>
            <person name="Sethuraman A."/>
            <person name="Zhang X.-C."/>
            <person name="Shinozaki K."/>
            <person name="Nguyen H.T."/>
            <person name="Wing R.A."/>
            <person name="Cregan P."/>
            <person name="Specht J."/>
            <person name="Grimwood J."/>
            <person name="Rokhsar D."/>
            <person name="Stacey G."/>
            <person name="Shoemaker R.C."/>
            <person name="Jackson S.A."/>
        </authorList>
    </citation>
    <scope>NUCLEOTIDE SEQUENCE</scope>
    <source>
        <strain evidence="2">cv. Williams 82</strain>
        <tissue evidence="1">Callus</tissue>
    </source>
</reference>
<organism evidence="1">
    <name type="scientific">Glycine max</name>
    <name type="common">Soybean</name>
    <name type="synonym">Glycine hispida</name>
    <dbReference type="NCBI Taxonomy" id="3847"/>
    <lineage>
        <taxon>Eukaryota</taxon>
        <taxon>Viridiplantae</taxon>
        <taxon>Streptophyta</taxon>
        <taxon>Embryophyta</taxon>
        <taxon>Tracheophyta</taxon>
        <taxon>Spermatophyta</taxon>
        <taxon>Magnoliopsida</taxon>
        <taxon>eudicotyledons</taxon>
        <taxon>Gunneridae</taxon>
        <taxon>Pentapetalae</taxon>
        <taxon>rosids</taxon>
        <taxon>fabids</taxon>
        <taxon>Fabales</taxon>
        <taxon>Fabaceae</taxon>
        <taxon>Papilionoideae</taxon>
        <taxon>50 kb inversion clade</taxon>
        <taxon>NPAAA clade</taxon>
        <taxon>indigoferoid/millettioid clade</taxon>
        <taxon>Phaseoleae</taxon>
        <taxon>Glycine</taxon>
        <taxon>Glycine subgen. Soja</taxon>
    </lineage>
</organism>
<keyword evidence="3" id="KW-1185">Reference proteome</keyword>
<dbReference type="STRING" id="3847.A0A0R0JV70"/>
<sequence length="74" mass="8540">MALGCHILFVRQMTSKSKRDGKHLYYGRFILSPSMKGQVDIIDIAMRRVLLREIEGTCITRVKPFYIVNLSPLN</sequence>
<name>A0A0R0JV70_SOYBN</name>
<accession>A0A0R0JV70</accession>
<dbReference type="AlphaFoldDB" id="A0A0R0JV70"/>
<protein>
    <submittedName>
        <fullName evidence="1 2">Uncharacterized protein</fullName>
    </submittedName>
</protein>
<dbReference type="EMBL" id="CM000838">
    <property type="protein sequence ID" value="KRH58637.1"/>
    <property type="molecule type" value="Genomic_DNA"/>
</dbReference>
<dbReference type="Gramene" id="KRH58637">
    <property type="protein sequence ID" value="KRH58637"/>
    <property type="gene ID" value="GLYMA_05G140500"/>
</dbReference>